<dbReference type="Pfam" id="PF12802">
    <property type="entry name" value="MarR_2"/>
    <property type="match status" value="1"/>
</dbReference>
<dbReference type="Proteomes" id="UP000183180">
    <property type="component" value="Unassembled WGS sequence"/>
</dbReference>
<gene>
    <name evidence="3" type="ORF">RD149_04035</name>
    <name evidence="4" type="ORF">SAMN04488548_136353</name>
</gene>
<evidence type="ECO:0000259" key="2">
    <source>
        <dbReference type="SMART" id="SM00347"/>
    </source>
</evidence>
<dbReference type="GO" id="GO:0003677">
    <property type="term" value="F:DNA binding"/>
    <property type="evidence" value="ECO:0007669"/>
    <property type="project" value="UniProtKB-KW"/>
</dbReference>
<dbReference type="SMART" id="SM00347">
    <property type="entry name" value="HTH_MARR"/>
    <property type="match status" value="1"/>
</dbReference>
<keyword evidence="4" id="KW-0238">DNA-binding</keyword>
<evidence type="ECO:0000313" key="4">
    <source>
        <dbReference type="EMBL" id="SDU80310.1"/>
    </source>
</evidence>
<keyword evidence="6" id="KW-1185">Reference proteome</keyword>
<organism evidence="4 5">
    <name type="scientific">Gordonia westfalica</name>
    <dbReference type="NCBI Taxonomy" id="158898"/>
    <lineage>
        <taxon>Bacteria</taxon>
        <taxon>Bacillati</taxon>
        <taxon>Actinomycetota</taxon>
        <taxon>Actinomycetes</taxon>
        <taxon>Mycobacteriales</taxon>
        <taxon>Gordoniaceae</taxon>
        <taxon>Gordonia</taxon>
    </lineage>
</organism>
<dbReference type="InterPro" id="IPR036390">
    <property type="entry name" value="WH_DNA-bd_sf"/>
</dbReference>
<evidence type="ECO:0000256" key="1">
    <source>
        <dbReference type="SAM" id="MobiDB-lite"/>
    </source>
</evidence>
<dbReference type="InterPro" id="IPR036388">
    <property type="entry name" value="WH-like_DNA-bd_sf"/>
</dbReference>
<reference evidence="4 5" key="1">
    <citation type="submission" date="2016-10" db="EMBL/GenBank/DDBJ databases">
        <authorList>
            <person name="de Groot N.N."/>
        </authorList>
    </citation>
    <scope>NUCLEOTIDE SEQUENCE [LARGE SCALE GENOMIC DNA]</scope>
    <source>
        <strain evidence="4 5">DSM 44215</strain>
    </source>
</reference>
<dbReference type="Gene3D" id="1.10.10.10">
    <property type="entry name" value="Winged helix-like DNA-binding domain superfamily/Winged helix DNA-binding domain"/>
    <property type="match status" value="1"/>
</dbReference>
<evidence type="ECO:0000313" key="6">
    <source>
        <dbReference type="Proteomes" id="UP001265083"/>
    </source>
</evidence>
<evidence type="ECO:0000313" key="3">
    <source>
        <dbReference type="EMBL" id="MDS1112929.1"/>
    </source>
</evidence>
<name>A0A1H2LGZ9_9ACTN</name>
<dbReference type="PANTHER" id="PTHR33164:SF57">
    <property type="entry name" value="MARR-FAMILY TRANSCRIPTIONAL REGULATOR"/>
    <property type="match status" value="1"/>
</dbReference>
<dbReference type="EMBL" id="FNLM01000036">
    <property type="protein sequence ID" value="SDU80310.1"/>
    <property type="molecule type" value="Genomic_DNA"/>
</dbReference>
<dbReference type="InterPro" id="IPR000835">
    <property type="entry name" value="HTH_MarR-typ"/>
</dbReference>
<dbReference type="PANTHER" id="PTHR33164">
    <property type="entry name" value="TRANSCRIPTIONAL REGULATOR, MARR FAMILY"/>
    <property type="match status" value="1"/>
</dbReference>
<feature type="domain" description="HTH marR-type" evidence="2">
    <location>
        <begin position="29"/>
        <end position="128"/>
    </location>
</feature>
<dbReference type="SUPFAM" id="SSF46785">
    <property type="entry name" value="Winged helix' DNA-binding domain"/>
    <property type="match status" value="1"/>
</dbReference>
<proteinExistence type="predicted"/>
<sequence>MSEDHAPWQSPVHRDLAAELLRMSRRRSLVHPSVGLEKSAFAILWVLSDGRPRTLRELTEELELEQSTVNRQVNAAIKHGYLERFEVEGSVSKLIRPTEEGRESFKRDGLLRAQRLEQVFADLGPGSPEGLLNELRAFNDAYERTQDRHGAGERDKKSDQRFKRGFA</sequence>
<dbReference type="GO" id="GO:0006950">
    <property type="term" value="P:response to stress"/>
    <property type="evidence" value="ECO:0007669"/>
    <property type="project" value="TreeGrafter"/>
</dbReference>
<accession>A0A1H2LGZ9</accession>
<dbReference type="OrthoDB" id="3213352at2"/>
<dbReference type="InterPro" id="IPR039422">
    <property type="entry name" value="MarR/SlyA-like"/>
</dbReference>
<evidence type="ECO:0000313" key="5">
    <source>
        <dbReference type="Proteomes" id="UP000183180"/>
    </source>
</evidence>
<reference evidence="3 6" key="2">
    <citation type="submission" date="2023-08" db="EMBL/GenBank/DDBJ databases">
        <title>Bioegradation of LLDPE and BLDPE plastic by marine bacteria from coast plastic debris.</title>
        <authorList>
            <person name="Rong Z."/>
        </authorList>
    </citation>
    <scope>NUCLEOTIDE SEQUENCE [LARGE SCALE GENOMIC DNA]</scope>
    <source>
        <strain evidence="3 6">Z-2</strain>
    </source>
</reference>
<dbReference type="Proteomes" id="UP001265083">
    <property type="component" value="Unassembled WGS sequence"/>
</dbReference>
<dbReference type="RefSeq" id="WP_074853685.1">
    <property type="nucleotide sequence ID" value="NZ_FNLM01000036.1"/>
</dbReference>
<dbReference type="EMBL" id="JAVLUS010000003">
    <property type="protein sequence ID" value="MDS1112929.1"/>
    <property type="molecule type" value="Genomic_DNA"/>
</dbReference>
<dbReference type="STRING" id="158898.SAMN04488548_136353"/>
<protein>
    <submittedName>
        <fullName evidence="4">DNA-binding transcriptional regulator, MarR family</fullName>
    </submittedName>
    <submittedName>
        <fullName evidence="3">MarR family winged helix-turn-helix transcriptional regulator</fullName>
    </submittedName>
</protein>
<feature type="region of interest" description="Disordered" evidence="1">
    <location>
        <begin position="142"/>
        <end position="167"/>
    </location>
</feature>
<dbReference type="AlphaFoldDB" id="A0A1H2LGZ9"/>
<dbReference type="GO" id="GO:0003700">
    <property type="term" value="F:DNA-binding transcription factor activity"/>
    <property type="evidence" value="ECO:0007669"/>
    <property type="project" value="InterPro"/>
</dbReference>